<keyword evidence="9" id="KW-0687">Ribonucleoprotein</keyword>
<reference evidence="12" key="1">
    <citation type="submission" date="2018-05" db="EMBL/GenBank/DDBJ databases">
        <authorList>
            <person name="Lanie J.A."/>
            <person name="Ng W.-L."/>
            <person name="Kazmierczak K.M."/>
            <person name="Andrzejewski T.M."/>
            <person name="Davidsen T.M."/>
            <person name="Wayne K.J."/>
            <person name="Tettelin H."/>
            <person name="Glass J.I."/>
            <person name="Rusch D."/>
            <person name="Podicherti R."/>
            <person name="Tsui H.-C.T."/>
            <person name="Winkler M.E."/>
        </authorList>
    </citation>
    <scope>NUCLEOTIDE SEQUENCE</scope>
</reference>
<dbReference type="Gene3D" id="1.20.120.140">
    <property type="entry name" value="Signal recognition particle SRP54, nucleotide-binding domain"/>
    <property type="match status" value="1"/>
</dbReference>
<accession>A0A382CWI2</accession>
<dbReference type="SUPFAM" id="SSF47446">
    <property type="entry name" value="Signal peptide-binding domain"/>
    <property type="match status" value="1"/>
</dbReference>
<feature type="domain" description="SRP54-type proteins GTP-binding" evidence="11">
    <location>
        <begin position="269"/>
        <end position="282"/>
    </location>
</feature>
<evidence type="ECO:0000256" key="4">
    <source>
        <dbReference type="ARBA" id="ARBA00022741"/>
    </source>
</evidence>
<dbReference type="GO" id="GO:0008312">
    <property type="term" value="F:7S RNA binding"/>
    <property type="evidence" value="ECO:0007669"/>
    <property type="project" value="InterPro"/>
</dbReference>
<keyword evidence="5" id="KW-0378">Hydrolase</keyword>
<proteinExistence type="inferred from homology"/>
<sequence>MFENLTNKFEEIFSSLKKAPSLDEKQVDEGLRNIRQALLEADVSLSVAKEFVDKVKPKALGQEIIRSTSPGQMVIKIVHDELVNLLGESNSEINLNAVPPVSIMLVGLQGSGKTTTTAKLAKFLEKNKKKKIMMVSLDVYRPAAQEQLKTLGEQNDILTLPAIQGQLPADICRRALSAATLNGADIILFDTAGRTQIDLQMMSEIKEIEKIIKPSEVVLVADSLTGQVAAEVAKEFKNTVNVSGIILTRADGDGRGGAALSMKFVSQVPIKFLGIGEKIENFEVFHPDRIANRILGMGDIVSLVEKASQDLGEENIKKAEENLKKGKFSMADYLTQLRQMKKMGGIEGLMSFMPGVSKIKSQMDKAGVDEKIITQNEAIILSMTKKEREDPKIIDGSRRKRIANGSGTDVATINKLLKQFKMMSEMMKKMSKGNLKGMEDKGIPPELFNQLK</sequence>
<dbReference type="InterPro" id="IPR036891">
    <property type="entry name" value="Signal_recog_part_SRP54_M_sf"/>
</dbReference>
<keyword evidence="8" id="KW-0733">Signal recognition particle</keyword>
<evidence type="ECO:0000256" key="5">
    <source>
        <dbReference type="ARBA" id="ARBA00022801"/>
    </source>
</evidence>
<dbReference type="InterPro" id="IPR000897">
    <property type="entry name" value="SRP54_GTPase_dom"/>
</dbReference>
<keyword evidence="6" id="KW-0694">RNA-binding</keyword>
<organism evidence="12">
    <name type="scientific">marine metagenome</name>
    <dbReference type="NCBI Taxonomy" id="408172"/>
    <lineage>
        <taxon>unclassified sequences</taxon>
        <taxon>metagenomes</taxon>
        <taxon>ecological metagenomes</taxon>
    </lineage>
</organism>
<dbReference type="PROSITE" id="PS00300">
    <property type="entry name" value="SRP54"/>
    <property type="match status" value="1"/>
</dbReference>
<dbReference type="GO" id="GO:0005525">
    <property type="term" value="F:GTP binding"/>
    <property type="evidence" value="ECO:0007669"/>
    <property type="project" value="UniProtKB-KW"/>
</dbReference>
<evidence type="ECO:0000256" key="9">
    <source>
        <dbReference type="ARBA" id="ARBA00023274"/>
    </source>
</evidence>
<dbReference type="SUPFAM" id="SSF47364">
    <property type="entry name" value="Domain of the SRP/SRP receptor G-proteins"/>
    <property type="match status" value="1"/>
</dbReference>
<evidence type="ECO:0000256" key="3">
    <source>
        <dbReference type="ARBA" id="ARBA00022490"/>
    </source>
</evidence>
<evidence type="ECO:0000259" key="11">
    <source>
        <dbReference type="PROSITE" id="PS00300"/>
    </source>
</evidence>
<dbReference type="InterPro" id="IPR004780">
    <property type="entry name" value="SRP"/>
</dbReference>
<protein>
    <recommendedName>
        <fullName evidence="10">signal-recognition-particle GTPase</fullName>
        <ecNumber evidence="10">3.6.5.4</ecNumber>
    </recommendedName>
</protein>
<dbReference type="AlphaFoldDB" id="A0A382CWI2"/>
<evidence type="ECO:0000256" key="1">
    <source>
        <dbReference type="ARBA" id="ARBA00004496"/>
    </source>
</evidence>
<dbReference type="EMBL" id="UINC01036482">
    <property type="protein sequence ID" value="SVB30520.1"/>
    <property type="molecule type" value="Genomic_DNA"/>
</dbReference>
<dbReference type="InterPro" id="IPR013822">
    <property type="entry name" value="Signal_recog_particl_SRP54_hlx"/>
</dbReference>
<dbReference type="HAMAP" id="MF_00306">
    <property type="entry name" value="SRP54"/>
    <property type="match status" value="1"/>
</dbReference>
<dbReference type="Gene3D" id="3.40.50.300">
    <property type="entry name" value="P-loop containing nucleotide triphosphate hydrolases"/>
    <property type="match status" value="1"/>
</dbReference>
<comment type="subcellular location">
    <subcellularLocation>
        <location evidence="1">Cytoplasm</location>
    </subcellularLocation>
</comment>
<dbReference type="InterPro" id="IPR003593">
    <property type="entry name" value="AAA+_ATPase"/>
</dbReference>
<comment type="similarity">
    <text evidence="2">Belongs to the GTP-binding SRP family. SRP54 subfamily.</text>
</comment>
<dbReference type="SMART" id="SM00382">
    <property type="entry name" value="AAA"/>
    <property type="match status" value="1"/>
</dbReference>
<dbReference type="GO" id="GO:0003924">
    <property type="term" value="F:GTPase activity"/>
    <property type="evidence" value="ECO:0007669"/>
    <property type="project" value="InterPro"/>
</dbReference>
<keyword evidence="4" id="KW-0547">Nucleotide-binding</keyword>
<dbReference type="InterPro" id="IPR042101">
    <property type="entry name" value="SRP54_N_sf"/>
</dbReference>
<dbReference type="SMART" id="SM00962">
    <property type="entry name" value="SRP54"/>
    <property type="match status" value="1"/>
</dbReference>
<evidence type="ECO:0000256" key="7">
    <source>
        <dbReference type="ARBA" id="ARBA00023134"/>
    </source>
</evidence>
<evidence type="ECO:0000256" key="8">
    <source>
        <dbReference type="ARBA" id="ARBA00023135"/>
    </source>
</evidence>
<evidence type="ECO:0000256" key="6">
    <source>
        <dbReference type="ARBA" id="ARBA00022884"/>
    </source>
</evidence>
<dbReference type="SUPFAM" id="SSF52540">
    <property type="entry name" value="P-loop containing nucleoside triphosphate hydrolases"/>
    <property type="match status" value="1"/>
</dbReference>
<dbReference type="InterPro" id="IPR004125">
    <property type="entry name" value="Signal_recog_particle_SRP54_M"/>
</dbReference>
<dbReference type="Gene3D" id="1.10.260.30">
    <property type="entry name" value="Signal recognition particle, SRP54 subunit, M-domain"/>
    <property type="match status" value="1"/>
</dbReference>
<evidence type="ECO:0000256" key="10">
    <source>
        <dbReference type="ARBA" id="ARBA00035672"/>
    </source>
</evidence>
<dbReference type="Pfam" id="PF00448">
    <property type="entry name" value="SRP54"/>
    <property type="match status" value="1"/>
</dbReference>
<dbReference type="Pfam" id="PF02978">
    <property type="entry name" value="SRP_SPB"/>
    <property type="match status" value="1"/>
</dbReference>
<evidence type="ECO:0000256" key="2">
    <source>
        <dbReference type="ARBA" id="ARBA00005450"/>
    </source>
</evidence>
<keyword evidence="3" id="KW-0963">Cytoplasm</keyword>
<evidence type="ECO:0000313" key="12">
    <source>
        <dbReference type="EMBL" id="SVB30520.1"/>
    </source>
</evidence>
<dbReference type="InterPro" id="IPR036225">
    <property type="entry name" value="SRP/SRP_N"/>
</dbReference>
<dbReference type="PANTHER" id="PTHR11564">
    <property type="entry name" value="SIGNAL RECOGNITION PARTICLE 54K PROTEIN SRP54"/>
    <property type="match status" value="1"/>
</dbReference>
<gene>
    <name evidence="12" type="ORF">METZ01_LOCUS183374</name>
</gene>
<name>A0A382CWI2_9ZZZZ</name>
<dbReference type="Pfam" id="PF02881">
    <property type="entry name" value="SRP54_N"/>
    <property type="match status" value="1"/>
</dbReference>
<dbReference type="EC" id="3.6.5.4" evidence="10"/>
<dbReference type="GO" id="GO:0006614">
    <property type="term" value="P:SRP-dependent cotranslational protein targeting to membrane"/>
    <property type="evidence" value="ECO:0007669"/>
    <property type="project" value="InterPro"/>
</dbReference>
<dbReference type="SMART" id="SM00963">
    <property type="entry name" value="SRP54_N"/>
    <property type="match status" value="1"/>
</dbReference>
<dbReference type="NCBIfam" id="TIGR00959">
    <property type="entry name" value="ffh"/>
    <property type="match status" value="1"/>
</dbReference>
<dbReference type="InterPro" id="IPR027417">
    <property type="entry name" value="P-loop_NTPase"/>
</dbReference>
<keyword evidence="7" id="KW-0342">GTP-binding</keyword>
<dbReference type="PANTHER" id="PTHR11564:SF5">
    <property type="entry name" value="SIGNAL RECOGNITION PARTICLE SUBUNIT SRP54"/>
    <property type="match status" value="1"/>
</dbReference>
<dbReference type="InterPro" id="IPR022941">
    <property type="entry name" value="SRP54"/>
</dbReference>
<dbReference type="GO" id="GO:0005786">
    <property type="term" value="C:signal recognition particle, endoplasmic reticulum targeting"/>
    <property type="evidence" value="ECO:0007669"/>
    <property type="project" value="UniProtKB-KW"/>
</dbReference>